<evidence type="ECO:0000313" key="2">
    <source>
        <dbReference type="Proteomes" id="UP001329825"/>
    </source>
</evidence>
<name>A0ABZ1D4C4_9TREE</name>
<dbReference type="RefSeq" id="XP_062793630.1">
    <property type="nucleotide sequence ID" value="XM_062937579.1"/>
</dbReference>
<sequence length="116" mass="13083">MTAPVDILEFSAPLQGYKNRRTDREAEFNDFFAFAGKPEIGHGNGDKSRNHAFAIQVSKQVNFGSIYSVRYFASTKLIPSSENGNFSEITQTDIIEHNLSKVNSYKNYKTRGLVKN</sequence>
<proteinExistence type="predicted"/>
<accession>A0ABZ1D4C4</accession>
<dbReference type="GeneID" id="87958003"/>
<dbReference type="Proteomes" id="UP001329825">
    <property type="component" value="Chromosome 8"/>
</dbReference>
<gene>
    <name evidence="1" type="ORF">IL334_005873</name>
</gene>
<dbReference type="EMBL" id="CP141888">
    <property type="protein sequence ID" value="WRT68891.1"/>
    <property type="molecule type" value="Genomic_DNA"/>
</dbReference>
<evidence type="ECO:0000313" key="1">
    <source>
        <dbReference type="EMBL" id="WRT68891.1"/>
    </source>
</evidence>
<organism evidence="1 2">
    <name type="scientific">Kwoniella shivajii</name>
    <dbReference type="NCBI Taxonomy" id="564305"/>
    <lineage>
        <taxon>Eukaryota</taxon>
        <taxon>Fungi</taxon>
        <taxon>Dikarya</taxon>
        <taxon>Basidiomycota</taxon>
        <taxon>Agaricomycotina</taxon>
        <taxon>Tremellomycetes</taxon>
        <taxon>Tremellales</taxon>
        <taxon>Cryptococcaceae</taxon>
        <taxon>Kwoniella</taxon>
    </lineage>
</organism>
<reference evidence="1 2" key="1">
    <citation type="submission" date="2024-01" db="EMBL/GenBank/DDBJ databases">
        <title>Comparative genomics of Cryptococcus and Kwoniella reveals pathogenesis evolution and contrasting modes of karyotype evolution via chromosome fusion or intercentromeric recombination.</title>
        <authorList>
            <person name="Coelho M.A."/>
            <person name="David-Palma M."/>
            <person name="Shea T."/>
            <person name="Bowers K."/>
            <person name="McGinley-Smith S."/>
            <person name="Mohammad A.W."/>
            <person name="Gnirke A."/>
            <person name="Yurkov A.M."/>
            <person name="Nowrousian M."/>
            <person name="Sun S."/>
            <person name="Cuomo C.A."/>
            <person name="Heitman J."/>
        </authorList>
    </citation>
    <scope>NUCLEOTIDE SEQUENCE [LARGE SCALE GENOMIC DNA]</scope>
    <source>
        <strain evidence="1">CBS 11374</strain>
    </source>
</reference>
<keyword evidence="2" id="KW-1185">Reference proteome</keyword>
<protein>
    <submittedName>
        <fullName evidence="1">Uncharacterized protein</fullName>
    </submittedName>
</protein>